<accession>A0A9N8VU58</accession>
<evidence type="ECO:0000256" key="1">
    <source>
        <dbReference type="SAM" id="MobiDB-lite"/>
    </source>
</evidence>
<reference evidence="2" key="1">
    <citation type="submission" date="2021-06" db="EMBL/GenBank/DDBJ databases">
        <authorList>
            <person name="Kallberg Y."/>
            <person name="Tangrot J."/>
            <person name="Rosling A."/>
        </authorList>
    </citation>
    <scope>NUCLEOTIDE SEQUENCE</scope>
    <source>
        <strain evidence="2">MA453B</strain>
    </source>
</reference>
<feature type="compositionally biased region" description="Polar residues" evidence="1">
    <location>
        <begin position="44"/>
        <end position="57"/>
    </location>
</feature>
<gene>
    <name evidence="2" type="ORF">DERYTH_LOCUS963</name>
</gene>
<comment type="caution">
    <text evidence="2">The sequence shown here is derived from an EMBL/GenBank/DDBJ whole genome shotgun (WGS) entry which is preliminary data.</text>
</comment>
<feature type="region of interest" description="Disordered" evidence="1">
    <location>
        <begin position="44"/>
        <end position="84"/>
    </location>
</feature>
<dbReference type="Proteomes" id="UP000789405">
    <property type="component" value="Unassembled WGS sequence"/>
</dbReference>
<protein>
    <submittedName>
        <fullName evidence="2">20629_t:CDS:1</fullName>
    </submittedName>
</protein>
<organism evidence="2 3">
    <name type="scientific">Dentiscutata erythropus</name>
    <dbReference type="NCBI Taxonomy" id="1348616"/>
    <lineage>
        <taxon>Eukaryota</taxon>
        <taxon>Fungi</taxon>
        <taxon>Fungi incertae sedis</taxon>
        <taxon>Mucoromycota</taxon>
        <taxon>Glomeromycotina</taxon>
        <taxon>Glomeromycetes</taxon>
        <taxon>Diversisporales</taxon>
        <taxon>Gigasporaceae</taxon>
        <taxon>Dentiscutata</taxon>
    </lineage>
</organism>
<dbReference type="EMBL" id="CAJVPY010000240">
    <property type="protein sequence ID" value="CAG8460071.1"/>
    <property type="molecule type" value="Genomic_DNA"/>
</dbReference>
<evidence type="ECO:0000313" key="3">
    <source>
        <dbReference type="Proteomes" id="UP000789405"/>
    </source>
</evidence>
<proteinExistence type="predicted"/>
<dbReference type="AlphaFoldDB" id="A0A9N8VU58"/>
<name>A0A9N8VU58_9GLOM</name>
<keyword evidence="3" id="KW-1185">Reference proteome</keyword>
<evidence type="ECO:0000313" key="2">
    <source>
        <dbReference type="EMBL" id="CAG8460071.1"/>
    </source>
</evidence>
<sequence length="148" mass="16085">MNIVLSNDGSILTPNLLTNASRYSTLLPRRVIVPVTSVTITQPGQPTIIQTSPSSHRTPLPQAGPSYDLPNLSRFPSSDGEGKQPQELVDLMVSPHVVRNSNSPSPFHHIPVVGLSLLTVPIEVLKEIIEGEGNVLEEIFMFIVEIMA</sequence>